<reference evidence="1" key="1">
    <citation type="submission" date="2018-05" db="EMBL/GenBank/DDBJ databases">
        <title>Draft genome of Mucuna pruriens seed.</title>
        <authorList>
            <person name="Nnadi N.E."/>
            <person name="Vos R."/>
            <person name="Hasami M.H."/>
            <person name="Devisetty U.K."/>
            <person name="Aguiy J.C."/>
        </authorList>
    </citation>
    <scope>NUCLEOTIDE SEQUENCE [LARGE SCALE GENOMIC DNA]</scope>
    <source>
        <strain evidence="1">JCA_2017</strain>
    </source>
</reference>
<evidence type="ECO:0000313" key="1">
    <source>
        <dbReference type="EMBL" id="RDY04389.1"/>
    </source>
</evidence>
<dbReference type="InterPro" id="IPR043128">
    <property type="entry name" value="Rev_trsase/Diguanyl_cyclase"/>
</dbReference>
<comment type="caution">
    <text evidence="1">The sequence shown here is derived from an EMBL/GenBank/DDBJ whole genome shotgun (WGS) entry which is preliminary data.</text>
</comment>
<dbReference type="Proteomes" id="UP000257109">
    <property type="component" value="Unassembled WGS sequence"/>
</dbReference>
<sequence>MRLMNHILQSLIGQCVVIYFDDILVYTKRLDNHDESLYVNLEKCTIFTTEVIFLGFVISSKGVRVDKEKVKAIQYWPIPTNVSDVQSFHGLASFNKCFVREFNTITTLLNEIITKDMGFKSKDP</sequence>
<dbReference type="Gene3D" id="3.30.70.270">
    <property type="match status" value="2"/>
</dbReference>
<name>A0A371HNN1_MUCPR</name>
<dbReference type="AlphaFoldDB" id="A0A371HNN1"/>
<dbReference type="EMBL" id="QJKJ01002092">
    <property type="protein sequence ID" value="RDY04389.1"/>
    <property type="molecule type" value="Genomic_DNA"/>
</dbReference>
<dbReference type="OrthoDB" id="1928132at2759"/>
<evidence type="ECO:0000313" key="2">
    <source>
        <dbReference type="Proteomes" id="UP000257109"/>
    </source>
</evidence>
<dbReference type="PANTHER" id="PTHR37984">
    <property type="entry name" value="PROTEIN CBG26694"/>
    <property type="match status" value="1"/>
</dbReference>
<organism evidence="1 2">
    <name type="scientific">Mucuna pruriens</name>
    <name type="common">Velvet bean</name>
    <name type="synonym">Dolichos pruriens</name>
    <dbReference type="NCBI Taxonomy" id="157652"/>
    <lineage>
        <taxon>Eukaryota</taxon>
        <taxon>Viridiplantae</taxon>
        <taxon>Streptophyta</taxon>
        <taxon>Embryophyta</taxon>
        <taxon>Tracheophyta</taxon>
        <taxon>Spermatophyta</taxon>
        <taxon>Magnoliopsida</taxon>
        <taxon>eudicotyledons</taxon>
        <taxon>Gunneridae</taxon>
        <taxon>Pentapetalae</taxon>
        <taxon>rosids</taxon>
        <taxon>fabids</taxon>
        <taxon>Fabales</taxon>
        <taxon>Fabaceae</taxon>
        <taxon>Papilionoideae</taxon>
        <taxon>50 kb inversion clade</taxon>
        <taxon>NPAAA clade</taxon>
        <taxon>indigoferoid/millettioid clade</taxon>
        <taxon>Phaseoleae</taxon>
        <taxon>Mucuna</taxon>
    </lineage>
</organism>
<protein>
    <submittedName>
        <fullName evidence="1">Retrovirus-related Pol polyprotein from transposon 17.6</fullName>
    </submittedName>
</protein>
<dbReference type="SUPFAM" id="SSF56672">
    <property type="entry name" value="DNA/RNA polymerases"/>
    <property type="match status" value="1"/>
</dbReference>
<dbReference type="InterPro" id="IPR043502">
    <property type="entry name" value="DNA/RNA_pol_sf"/>
</dbReference>
<keyword evidence="2" id="KW-1185">Reference proteome</keyword>
<gene>
    <name evidence="1" type="primary">pol</name>
    <name evidence="1" type="ORF">CR513_11909</name>
</gene>
<dbReference type="InterPro" id="IPR050951">
    <property type="entry name" value="Retrovirus_Pol_polyprotein"/>
</dbReference>
<proteinExistence type="predicted"/>
<feature type="non-terminal residue" evidence="1">
    <location>
        <position position="1"/>
    </location>
</feature>
<accession>A0A371HNN1</accession>
<dbReference type="PANTHER" id="PTHR37984:SF5">
    <property type="entry name" value="PROTEIN NYNRIN-LIKE"/>
    <property type="match status" value="1"/>
</dbReference>